<dbReference type="PANTHER" id="PTHR42886">
    <property type="entry name" value="RE40534P-RELATED"/>
    <property type="match status" value="1"/>
</dbReference>
<evidence type="ECO:0000259" key="2">
    <source>
        <dbReference type="Pfam" id="PF12146"/>
    </source>
</evidence>
<dbReference type="Proteomes" id="UP000009131">
    <property type="component" value="Unassembled WGS sequence"/>
</dbReference>
<reference evidence="3 4" key="2">
    <citation type="journal article" date="2012" name="Open Biol.">
        <title>Characteristics of nucleosomes and linker DNA regions on the genome of the basidiomycete Mixia osmundae revealed by mono- and dinucleosome mapping.</title>
        <authorList>
            <person name="Nishida H."/>
            <person name="Kondo S."/>
            <person name="Matsumoto T."/>
            <person name="Suzuki Y."/>
            <person name="Yoshikawa H."/>
            <person name="Taylor T.D."/>
            <person name="Sugiyama J."/>
        </authorList>
    </citation>
    <scope>NUCLEOTIDE SEQUENCE [LARGE SCALE GENOMIC DNA]</scope>
    <source>
        <strain evidence="4">CBS 9802 / IAM 14324 / JCM 22182 / KY 12970</strain>
    </source>
</reference>
<gene>
    <name evidence="3" type="primary">Mo00077</name>
    <name evidence="3" type="ORF">E5Q_00077</name>
</gene>
<dbReference type="HOGENOM" id="CLU_048353_0_1_1"/>
<feature type="domain" description="Serine aminopeptidase S33" evidence="2">
    <location>
        <begin position="42"/>
        <end position="147"/>
    </location>
</feature>
<dbReference type="OMA" id="LYASMNH"/>
<accession>G7DS76</accession>
<evidence type="ECO:0008006" key="5">
    <source>
        <dbReference type="Google" id="ProtNLM"/>
    </source>
</evidence>
<dbReference type="SUPFAM" id="SSF53474">
    <property type="entry name" value="alpha/beta-Hydrolases"/>
    <property type="match status" value="1"/>
</dbReference>
<name>G7DS76_MIXOS</name>
<dbReference type="RefSeq" id="XP_014566099.1">
    <property type="nucleotide sequence ID" value="XM_014710613.1"/>
</dbReference>
<dbReference type="Pfam" id="PF12146">
    <property type="entry name" value="Hydrolase_4"/>
    <property type="match status" value="1"/>
</dbReference>
<reference evidence="3 4" key="1">
    <citation type="journal article" date="2011" name="J. Gen. Appl. Microbiol.">
        <title>Draft genome sequencing of the enigmatic basidiomycete Mixia osmundae.</title>
        <authorList>
            <person name="Nishida H."/>
            <person name="Nagatsuka Y."/>
            <person name="Sugiyama J."/>
        </authorList>
    </citation>
    <scope>NUCLEOTIDE SEQUENCE [LARGE SCALE GENOMIC DNA]</scope>
    <source>
        <strain evidence="4">CBS 9802 / IAM 14324 / JCM 22182 / KY 12970</strain>
    </source>
</reference>
<evidence type="ECO:0000259" key="1">
    <source>
        <dbReference type="Pfam" id="PF00326"/>
    </source>
</evidence>
<dbReference type="STRING" id="764103.G7DS76"/>
<dbReference type="EMBL" id="BABT02000004">
    <property type="protein sequence ID" value="GAA93436.1"/>
    <property type="molecule type" value="Genomic_DNA"/>
</dbReference>
<evidence type="ECO:0000313" key="3">
    <source>
        <dbReference type="EMBL" id="GAA93436.1"/>
    </source>
</evidence>
<comment type="caution">
    <text evidence="3">The sequence shown here is derived from an EMBL/GenBank/DDBJ whole genome shotgun (WGS) entry which is preliminary data.</text>
</comment>
<dbReference type="OrthoDB" id="9988524at2759"/>
<dbReference type="AlphaFoldDB" id="G7DS76"/>
<dbReference type="InterPro" id="IPR001375">
    <property type="entry name" value="Peptidase_S9_cat"/>
</dbReference>
<organism evidence="3 4">
    <name type="scientific">Mixia osmundae (strain CBS 9802 / IAM 14324 / JCM 22182 / KY 12970)</name>
    <dbReference type="NCBI Taxonomy" id="764103"/>
    <lineage>
        <taxon>Eukaryota</taxon>
        <taxon>Fungi</taxon>
        <taxon>Dikarya</taxon>
        <taxon>Basidiomycota</taxon>
        <taxon>Pucciniomycotina</taxon>
        <taxon>Mixiomycetes</taxon>
        <taxon>Mixiales</taxon>
        <taxon>Mixiaceae</taxon>
        <taxon>Mixia</taxon>
    </lineage>
</organism>
<dbReference type="Gene3D" id="3.40.50.1820">
    <property type="entry name" value="alpha/beta hydrolase"/>
    <property type="match status" value="1"/>
</dbReference>
<feature type="domain" description="Peptidase S9 prolyl oligopeptidase catalytic" evidence="1">
    <location>
        <begin position="192"/>
        <end position="268"/>
    </location>
</feature>
<sequence>MSTVATRISIPFPQGGDVTPELVGILEQAEASTDRRGAPLALILHGSLAHKNQSYHKSLARKLAARGLDSYRPDFRANGETKGVWNMSNFEEDLVDLDVIVPYLQKTYGYVVKMVVGHSRGGVVSLRYITKKDPSIPLLVEISGRIRMDLVWDLLPLYKDGFDKDGVHVRSLRVAGQQVSVEIRPEDMHTFAAIPTRYVETEFPEKTHVLIVHGTSDEVVPVEDGKIYSEVLNKRTNGKCSLALIEGANHNFHGQTEAVVDAIMHWLDGPAQQAARAVGLSPAADQPAPSARL</sequence>
<keyword evidence="4" id="KW-1185">Reference proteome</keyword>
<evidence type="ECO:0000313" key="4">
    <source>
        <dbReference type="Proteomes" id="UP000009131"/>
    </source>
</evidence>
<dbReference type="InterPro" id="IPR022742">
    <property type="entry name" value="Hydrolase_4"/>
</dbReference>
<dbReference type="Pfam" id="PF00326">
    <property type="entry name" value="Peptidase_S9"/>
    <property type="match status" value="1"/>
</dbReference>
<dbReference type="PANTHER" id="PTHR42886:SF53">
    <property type="entry name" value="ALPHA_BETA-HYDROLASES SUPERFAMILY PROTEIN"/>
    <property type="match status" value="1"/>
</dbReference>
<dbReference type="GO" id="GO:0006508">
    <property type="term" value="P:proteolysis"/>
    <property type="evidence" value="ECO:0007669"/>
    <property type="project" value="InterPro"/>
</dbReference>
<dbReference type="eggNOG" id="KOG4667">
    <property type="taxonomic scope" value="Eukaryota"/>
</dbReference>
<proteinExistence type="predicted"/>
<protein>
    <recommendedName>
        <fullName evidence="5">Serine aminopeptidase S33 domain-containing protein</fullName>
    </recommendedName>
</protein>
<dbReference type="InParanoid" id="G7DS76"/>
<dbReference type="InterPro" id="IPR029058">
    <property type="entry name" value="AB_hydrolase_fold"/>
</dbReference>
<dbReference type="GO" id="GO:0008236">
    <property type="term" value="F:serine-type peptidase activity"/>
    <property type="evidence" value="ECO:0007669"/>
    <property type="project" value="InterPro"/>
</dbReference>